<evidence type="ECO:0000256" key="2">
    <source>
        <dbReference type="ARBA" id="ARBA00022723"/>
    </source>
</evidence>
<proteinExistence type="inferred from homology"/>
<feature type="compositionally biased region" description="Low complexity" evidence="4">
    <location>
        <begin position="9"/>
        <end position="33"/>
    </location>
</feature>
<dbReference type="PANTHER" id="PTHR30632">
    <property type="entry name" value="MOLYBDATE-BINDING PERIPLASMIC PROTEIN"/>
    <property type="match status" value="1"/>
</dbReference>
<dbReference type="Pfam" id="PF13531">
    <property type="entry name" value="SBP_bac_11"/>
    <property type="match status" value="1"/>
</dbReference>
<sequence>MDRVRPSRGRSGARSGRGPHPGHVPASARGRGRLRPAGLWGARRVIACAIDRSRPRARRPRRAVTLAAVALVATAAAATACSEVAGGTVADEEDALLVGAAADLRPAIDELVELFENESGEEVTVTLGSSGHLAQQIREGAPIDVYASAHVRYVEEVVEAGRADPSTQATYAYGRLALWAPDGREWTRLGALAADPDVRTVAIANPAHAPYGQAAEQALRAAGAWERLEDRLAFGSNIADAHQIAASGNADAAVTALSLALADDDETAGWTLVDDERHEPLEQSLVVTAEDPDRAERARAFANAMTSEHGRRILRQHGFQPPGEGPPPAWEE</sequence>
<keyword evidence="6" id="KW-1185">Reference proteome</keyword>
<evidence type="ECO:0000256" key="3">
    <source>
        <dbReference type="ARBA" id="ARBA00022729"/>
    </source>
</evidence>
<dbReference type="EMBL" id="CP036402">
    <property type="protein sequence ID" value="QBI21152.1"/>
    <property type="molecule type" value="Genomic_DNA"/>
</dbReference>
<reference evidence="5 6" key="1">
    <citation type="submission" date="2019-01" db="EMBL/GenBank/DDBJ databases">
        <title>Egibacter rhizosphaerae EGI 80759T.</title>
        <authorList>
            <person name="Chen D.-D."/>
            <person name="Tian Y."/>
            <person name="Jiao J.-Y."/>
            <person name="Zhang X.-T."/>
            <person name="Zhang Y.-G."/>
            <person name="Zhang Y."/>
            <person name="Xiao M."/>
            <person name="Shu W.-S."/>
            <person name="Li W.-J."/>
        </authorList>
    </citation>
    <scope>NUCLEOTIDE SEQUENCE [LARGE SCALE GENOMIC DNA]</scope>
    <source>
        <strain evidence="5 6">EGI 80759</strain>
    </source>
</reference>
<evidence type="ECO:0000256" key="1">
    <source>
        <dbReference type="ARBA" id="ARBA00009175"/>
    </source>
</evidence>
<dbReference type="Gene3D" id="3.40.190.10">
    <property type="entry name" value="Periplasmic binding protein-like II"/>
    <property type="match status" value="2"/>
</dbReference>
<evidence type="ECO:0000313" key="6">
    <source>
        <dbReference type="Proteomes" id="UP000291469"/>
    </source>
</evidence>
<dbReference type="InterPro" id="IPR050682">
    <property type="entry name" value="ModA/WtpA"/>
</dbReference>
<dbReference type="OrthoDB" id="9785015at2"/>
<protein>
    <submittedName>
        <fullName evidence="5">Molybdate ABC transporter substrate-binding protein</fullName>
    </submittedName>
</protein>
<dbReference type="GO" id="GO:0015689">
    <property type="term" value="P:molybdate ion transport"/>
    <property type="evidence" value="ECO:0007669"/>
    <property type="project" value="InterPro"/>
</dbReference>
<dbReference type="GO" id="GO:0030973">
    <property type="term" value="F:molybdate ion binding"/>
    <property type="evidence" value="ECO:0007669"/>
    <property type="project" value="InterPro"/>
</dbReference>
<dbReference type="NCBIfam" id="TIGR01256">
    <property type="entry name" value="modA"/>
    <property type="match status" value="1"/>
</dbReference>
<evidence type="ECO:0000256" key="4">
    <source>
        <dbReference type="SAM" id="MobiDB-lite"/>
    </source>
</evidence>
<dbReference type="CDD" id="cd13539">
    <property type="entry name" value="PBP2_AvModA"/>
    <property type="match status" value="1"/>
</dbReference>
<dbReference type="InterPro" id="IPR044084">
    <property type="entry name" value="AvModA-like_subst-bd"/>
</dbReference>
<dbReference type="KEGG" id="erz:ER308_17295"/>
<organism evidence="5 6">
    <name type="scientific">Egibacter rhizosphaerae</name>
    <dbReference type="NCBI Taxonomy" id="1670831"/>
    <lineage>
        <taxon>Bacteria</taxon>
        <taxon>Bacillati</taxon>
        <taxon>Actinomycetota</taxon>
        <taxon>Nitriliruptoria</taxon>
        <taxon>Egibacterales</taxon>
        <taxon>Egibacteraceae</taxon>
        <taxon>Egibacter</taxon>
    </lineage>
</organism>
<comment type="similarity">
    <text evidence="1">Belongs to the bacterial solute-binding protein ModA family.</text>
</comment>
<evidence type="ECO:0000313" key="5">
    <source>
        <dbReference type="EMBL" id="QBI21152.1"/>
    </source>
</evidence>
<keyword evidence="3" id="KW-0732">Signal</keyword>
<dbReference type="Proteomes" id="UP000291469">
    <property type="component" value="Chromosome"/>
</dbReference>
<dbReference type="SUPFAM" id="SSF53850">
    <property type="entry name" value="Periplasmic binding protein-like II"/>
    <property type="match status" value="1"/>
</dbReference>
<dbReference type="AlphaFoldDB" id="A0A411YJ90"/>
<dbReference type="PANTHER" id="PTHR30632:SF14">
    <property type="entry name" value="TUNGSTATE_MOLYBDATE_CHROMATE-BINDING PROTEIN MODA"/>
    <property type="match status" value="1"/>
</dbReference>
<feature type="region of interest" description="Disordered" evidence="4">
    <location>
        <begin position="1"/>
        <end position="33"/>
    </location>
</feature>
<keyword evidence="2" id="KW-0479">Metal-binding</keyword>
<dbReference type="GO" id="GO:0046872">
    <property type="term" value="F:metal ion binding"/>
    <property type="evidence" value="ECO:0007669"/>
    <property type="project" value="UniProtKB-KW"/>
</dbReference>
<feature type="compositionally biased region" description="Pro residues" evidence="4">
    <location>
        <begin position="323"/>
        <end position="332"/>
    </location>
</feature>
<accession>A0A411YJ90</accession>
<name>A0A411YJ90_9ACTN</name>
<feature type="region of interest" description="Disordered" evidence="4">
    <location>
        <begin position="305"/>
        <end position="332"/>
    </location>
</feature>
<dbReference type="InterPro" id="IPR005950">
    <property type="entry name" value="ModA"/>
</dbReference>
<gene>
    <name evidence="5" type="primary">modA</name>
    <name evidence="5" type="ORF">ER308_17295</name>
</gene>